<dbReference type="EMBL" id="AP025292">
    <property type="protein sequence ID" value="BDC98800.1"/>
    <property type="molecule type" value="Genomic_DNA"/>
</dbReference>
<organism evidence="1 2">
    <name type="scientific">Persicobacter psychrovividus</name>
    <dbReference type="NCBI Taxonomy" id="387638"/>
    <lineage>
        <taxon>Bacteria</taxon>
        <taxon>Pseudomonadati</taxon>
        <taxon>Bacteroidota</taxon>
        <taxon>Cytophagia</taxon>
        <taxon>Cytophagales</taxon>
        <taxon>Persicobacteraceae</taxon>
        <taxon>Persicobacter</taxon>
    </lineage>
</organism>
<dbReference type="RefSeq" id="WP_338397878.1">
    <property type="nucleotide sequence ID" value="NZ_AP025292.1"/>
</dbReference>
<sequence length="133" mass="15299">MKEYFFIGALILGLFGVGEYMTHENQQQEKVEYKNAVKVVQGFQHHHVLAYKDSTLEGSGTPLLVDTVVLTSRQNAQGYCKGYVRVHDNHSPFSFRINGYFYFRRGQEILNGFISGFGQAHVWLSRIRKVSHQ</sequence>
<evidence type="ECO:0000313" key="1">
    <source>
        <dbReference type="EMBL" id="BDC98800.1"/>
    </source>
</evidence>
<reference evidence="1 2" key="1">
    <citation type="submission" date="2021-12" db="EMBL/GenBank/DDBJ databases">
        <title>Genome sequencing of bacteria with rrn-lacking chromosome and rrn-plasmid.</title>
        <authorList>
            <person name="Anda M."/>
            <person name="Iwasaki W."/>
        </authorList>
    </citation>
    <scope>NUCLEOTIDE SEQUENCE [LARGE SCALE GENOMIC DNA]</scope>
    <source>
        <strain evidence="1 2">NBRC 101262</strain>
    </source>
</reference>
<name>A0ABM7VCY2_9BACT</name>
<keyword evidence="2" id="KW-1185">Reference proteome</keyword>
<accession>A0ABM7VCY2</accession>
<evidence type="ECO:0000313" key="2">
    <source>
        <dbReference type="Proteomes" id="UP001354989"/>
    </source>
</evidence>
<proteinExistence type="predicted"/>
<dbReference type="Proteomes" id="UP001354989">
    <property type="component" value="Chromosome"/>
</dbReference>
<protein>
    <submittedName>
        <fullName evidence="1">Uncharacterized protein</fullName>
    </submittedName>
</protein>
<gene>
    <name evidence="1" type="ORF">PEPS_10810</name>
</gene>